<reference evidence="2 3" key="1">
    <citation type="submission" date="2023-01" db="EMBL/GenBank/DDBJ databases">
        <authorList>
            <person name="Kreplak J."/>
        </authorList>
    </citation>
    <scope>NUCLEOTIDE SEQUENCE [LARGE SCALE GENOMIC DNA]</scope>
</reference>
<keyword evidence="3" id="KW-1185">Reference proteome</keyword>
<feature type="compositionally biased region" description="Polar residues" evidence="1">
    <location>
        <begin position="1"/>
        <end position="10"/>
    </location>
</feature>
<sequence length="131" mass="15179">MKNNASTQSTRTDRFRSRPGEGSVESGDGPLNTSEEDGEKNSNNLDFREVVSHLTFFIKSYTYPYATIMVQDERQALLFTTTFRVTLGWDPSDIELRHHLIFRINNAVSKWSYRLLESQVLKFLSFLGYED</sequence>
<dbReference type="AlphaFoldDB" id="A0AAV0ZI66"/>
<organism evidence="2 3">
    <name type="scientific">Vicia faba</name>
    <name type="common">Broad bean</name>
    <name type="synonym">Faba vulgaris</name>
    <dbReference type="NCBI Taxonomy" id="3906"/>
    <lineage>
        <taxon>Eukaryota</taxon>
        <taxon>Viridiplantae</taxon>
        <taxon>Streptophyta</taxon>
        <taxon>Embryophyta</taxon>
        <taxon>Tracheophyta</taxon>
        <taxon>Spermatophyta</taxon>
        <taxon>Magnoliopsida</taxon>
        <taxon>eudicotyledons</taxon>
        <taxon>Gunneridae</taxon>
        <taxon>Pentapetalae</taxon>
        <taxon>rosids</taxon>
        <taxon>fabids</taxon>
        <taxon>Fabales</taxon>
        <taxon>Fabaceae</taxon>
        <taxon>Papilionoideae</taxon>
        <taxon>50 kb inversion clade</taxon>
        <taxon>NPAAA clade</taxon>
        <taxon>Hologalegina</taxon>
        <taxon>IRL clade</taxon>
        <taxon>Fabeae</taxon>
        <taxon>Vicia</taxon>
    </lineage>
</organism>
<protein>
    <recommendedName>
        <fullName evidence="4">Retrotransposon protein</fullName>
    </recommendedName>
</protein>
<evidence type="ECO:0000313" key="3">
    <source>
        <dbReference type="Proteomes" id="UP001157006"/>
    </source>
</evidence>
<feature type="region of interest" description="Disordered" evidence="1">
    <location>
        <begin position="1"/>
        <end position="44"/>
    </location>
</feature>
<proteinExistence type="predicted"/>
<dbReference type="EMBL" id="OX451737">
    <property type="protein sequence ID" value="CAI8597561.1"/>
    <property type="molecule type" value="Genomic_DNA"/>
</dbReference>
<name>A0AAV0ZI66_VICFA</name>
<evidence type="ECO:0008006" key="4">
    <source>
        <dbReference type="Google" id="ProtNLM"/>
    </source>
</evidence>
<accession>A0AAV0ZI66</accession>
<gene>
    <name evidence="2" type="ORF">VFH_II087520</name>
</gene>
<evidence type="ECO:0000313" key="2">
    <source>
        <dbReference type="EMBL" id="CAI8597561.1"/>
    </source>
</evidence>
<evidence type="ECO:0000256" key="1">
    <source>
        <dbReference type="SAM" id="MobiDB-lite"/>
    </source>
</evidence>
<dbReference type="Proteomes" id="UP001157006">
    <property type="component" value="Chromosome 2"/>
</dbReference>